<evidence type="ECO:0000313" key="2">
    <source>
        <dbReference type="Proteomes" id="UP001283361"/>
    </source>
</evidence>
<comment type="caution">
    <text evidence="1">The sequence shown here is derived from an EMBL/GenBank/DDBJ whole genome shotgun (WGS) entry which is preliminary data.</text>
</comment>
<dbReference type="EMBL" id="JAWDGP010004628">
    <property type="protein sequence ID" value="KAK3762889.1"/>
    <property type="molecule type" value="Genomic_DNA"/>
</dbReference>
<dbReference type="AlphaFoldDB" id="A0AAE0Z4T9"/>
<protein>
    <submittedName>
        <fullName evidence="1">Uncharacterized protein</fullName>
    </submittedName>
</protein>
<evidence type="ECO:0000313" key="1">
    <source>
        <dbReference type="EMBL" id="KAK3762889.1"/>
    </source>
</evidence>
<gene>
    <name evidence="1" type="ORF">RRG08_051042</name>
</gene>
<reference evidence="1" key="1">
    <citation type="journal article" date="2023" name="G3 (Bethesda)">
        <title>A reference genome for the long-term kleptoplast-retaining sea slug Elysia crispata morphotype clarki.</title>
        <authorList>
            <person name="Eastman K.E."/>
            <person name="Pendleton A.L."/>
            <person name="Shaikh M.A."/>
            <person name="Suttiyut T."/>
            <person name="Ogas R."/>
            <person name="Tomko P."/>
            <person name="Gavelis G."/>
            <person name="Widhalm J.R."/>
            <person name="Wisecaver J.H."/>
        </authorList>
    </citation>
    <scope>NUCLEOTIDE SEQUENCE</scope>
    <source>
        <strain evidence="1">ECLA1</strain>
    </source>
</reference>
<sequence length="79" mass="8782">MISETRARAWISSLITEAQISDAQTSRVRLSSFQFKPSVHSQLTEALTFAQGSPGISRNPVMHPISGEVWRLGSVPTRW</sequence>
<organism evidence="1 2">
    <name type="scientific">Elysia crispata</name>
    <name type="common">lettuce slug</name>
    <dbReference type="NCBI Taxonomy" id="231223"/>
    <lineage>
        <taxon>Eukaryota</taxon>
        <taxon>Metazoa</taxon>
        <taxon>Spiralia</taxon>
        <taxon>Lophotrochozoa</taxon>
        <taxon>Mollusca</taxon>
        <taxon>Gastropoda</taxon>
        <taxon>Heterobranchia</taxon>
        <taxon>Euthyneura</taxon>
        <taxon>Panpulmonata</taxon>
        <taxon>Sacoglossa</taxon>
        <taxon>Placobranchoidea</taxon>
        <taxon>Plakobranchidae</taxon>
        <taxon>Elysia</taxon>
    </lineage>
</organism>
<dbReference type="Proteomes" id="UP001283361">
    <property type="component" value="Unassembled WGS sequence"/>
</dbReference>
<proteinExistence type="predicted"/>
<name>A0AAE0Z4T9_9GAST</name>
<keyword evidence="2" id="KW-1185">Reference proteome</keyword>
<accession>A0AAE0Z4T9</accession>